<evidence type="ECO:0000313" key="2">
    <source>
        <dbReference type="Proteomes" id="UP000032101"/>
    </source>
</evidence>
<organism evidence="1 2">
    <name type="scientific">Pseudomonas fluorescens</name>
    <dbReference type="NCBI Taxonomy" id="294"/>
    <lineage>
        <taxon>Bacteria</taxon>
        <taxon>Pseudomonadati</taxon>
        <taxon>Pseudomonadota</taxon>
        <taxon>Gammaproteobacteria</taxon>
        <taxon>Pseudomonadales</taxon>
        <taxon>Pseudomonadaceae</taxon>
        <taxon>Pseudomonas</taxon>
    </lineage>
</organism>
<dbReference type="Proteomes" id="UP000032101">
    <property type="component" value="Unassembled WGS sequence"/>
</dbReference>
<reference evidence="1 2" key="1">
    <citation type="submission" date="2015-01" db="EMBL/GenBank/DDBJ databases">
        <title>Draft Genome Sequence of the Biocontrol and Plant Growth-Promoting Rhizobacteria (PGPR) Pseudomonas fluorescens UM270.</title>
        <authorList>
            <person name="Hernandez-Salmeron J.E."/>
            <person name="Santoyo G."/>
            <person name="Moreno-Hagelsieb G."/>
            <person name="Hernandez-Leon R."/>
        </authorList>
    </citation>
    <scope>NUCLEOTIDE SEQUENCE [LARGE SCALE GENOMIC DNA]</scope>
    <source>
        <strain evidence="1 2">UM270</strain>
    </source>
</reference>
<dbReference type="AlphaFoldDB" id="A0A0D0NPT3"/>
<gene>
    <name evidence="1" type="ORF">RL74_01865</name>
</gene>
<protein>
    <submittedName>
        <fullName evidence="1">Uncharacterized protein</fullName>
    </submittedName>
</protein>
<accession>A0A0D0NPT3</accession>
<proteinExistence type="predicted"/>
<name>A0A0D0NPT3_PSEFL</name>
<evidence type="ECO:0000313" key="1">
    <source>
        <dbReference type="EMBL" id="KIQ61101.1"/>
    </source>
</evidence>
<sequence length="303" mass="33965">MANHRLRDRVIENFVKSWSRAKPPIATLAVEALTDLYDRFREAGLADRTFEQQLTSGQPATYEQRMGELLLADMLWRDGFSLESNDEGPDFFVSKDGKSAWIELHTPDRSGIPLDYFDLSTPGLVKGVPHTEINLRWTTAIDQKKGQLKKYINSGIVKADQPYIIAVNSRLLNPFKMTGINGVSGKPIAVEVLFSVGPVQIQIDRLSGEVVDQFHQHRPFLDKPGTESKVESDSFHNPDNARISAVLGVDLLEQVTALGGEHPSALVYNPLATTPIAQRWINAQEHWHCTIEPDSYLVQRLEP</sequence>
<dbReference type="OrthoDB" id="6065033at2"/>
<dbReference type="EMBL" id="JXNZ01000010">
    <property type="protein sequence ID" value="KIQ61101.1"/>
    <property type="molecule type" value="Genomic_DNA"/>
</dbReference>
<dbReference type="RefSeq" id="WP_042728133.1">
    <property type="nucleotide sequence ID" value="NZ_JXNZ01000010.1"/>
</dbReference>
<dbReference type="PATRIC" id="fig|294.124.peg.381"/>
<comment type="caution">
    <text evidence="1">The sequence shown here is derived from an EMBL/GenBank/DDBJ whole genome shotgun (WGS) entry which is preliminary data.</text>
</comment>